<dbReference type="InterPro" id="IPR055060">
    <property type="entry name" value="ACOX_C_alpha1"/>
</dbReference>
<gene>
    <name evidence="8" type="ORF">QIT00_35055</name>
</gene>
<evidence type="ECO:0000256" key="1">
    <source>
        <dbReference type="ARBA" id="ARBA00001974"/>
    </source>
</evidence>
<evidence type="ECO:0000259" key="6">
    <source>
        <dbReference type="Pfam" id="PF01756"/>
    </source>
</evidence>
<dbReference type="InterPro" id="IPR012258">
    <property type="entry name" value="Acyl-CoA_oxidase"/>
</dbReference>
<organism evidence="8 9">
    <name type="scientific">Streptomyces luteolus</name>
    <dbReference type="NCBI Taxonomy" id="3043615"/>
    <lineage>
        <taxon>Bacteria</taxon>
        <taxon>Bacillati</taxon>
        <taxon>Actinomycetota</taxon>
        <taxon>Actinomycetes</taxon>
        <taxon>Kitasatosporales</taxon>
        <taxon>Streptomycetaceae</taxon>
        <taxon>Streptomyces</taxon>
    </lineage>
</organism>
<comment type="caution">
    <text evidence="8">The sequence shown here is derived from an EMBL/GenBank/DDBJ whole genome shotgun (WGS) entry which is preliminary data.</text>
</comment>
<accession>A0ABT6T7X1</accession>
<dbReference type="InterPro" id="IPR002655">
    <property type="entry name" value="Acyl-CoA_oxidase_C"/>
</dbReference>
<evidence type="ECO:0000256" key="3">
    <source>
        <dbReference type="ARBA" id="ARBA00022630"/>
    </source>
</evidence>
<keyword evidence="9" id="KW-1185">Reference proteome</keyword>
<evidence type="ECO:0000256" key="5">
    <source>
        <dbReference type="ARBA" id="ARBA00023002"/>
    </source>
</evidence>
<evidence type="ECO:0000256" key="4">
    <source>
        <dbReference type="ARBA" id="ARBA00022827"/>
    </source>
</evidence>
<evidence type="ECO:0000313" key="9">
    <source>
        <dbReference type="Proteomes" id="UP001237105"/>
    </source>
</evidence>
<evidence type="ECO:0000259" key="7">
    <source>
        <dbReference type="Pfam" id="PF22924"/>
    </source>
</evidence>
<protein>
    <submittedName>
        <fullName evidence="8">Acyl-CoA dehydrogenase</fullName>
    </submittedName>
</protein>
<dbReference type="Gene3D" id="2.40.110.10">
    <property type="entry name" value="Butyryl-CoA Dehydrogenase, subunit A, domain 2"/>
    <property type="match status" value="1"/>
</dbReference>
<dbReference type="Pfam" id="PF01756">
    <property type="entry name" value="ACOX"/>
    <property type="match status" value="1"/>
</dbReference>
<dbReference type="PANTHER" id="PTHR10909">
    <property type="entry name" value="ELECTRON TRANSPORT OXIDOREDUCTASE"/>
    <property type="match status" value="1"/>
</dbReference>
<evidence type="ECO:0000313" key="8">
    <source>
        <dbReference type="EMBL" id="MDI3423706.1"/>
    </source>
</evidence>
<keyword evidence="4" id="KW-0274">FAD</keyword>
<evidence type="ECO:0000256" key="2">
    <source>
        <dbReference type="ARBA" id="ARBA00006288"/>
    </source>
</evidence>
<dbReference type="PANTHER" id="PTHR10909:SF382">
    <property type="entry name" value="ACYL-COENZYME A OXIDASE"/>
    <property type="match status" value="1"/>
</dbReference>
<comment type="similarity">
    <text evidence="2">Belongs to the acyl-CoA oxidase family.</text>
</comment>
<proteinExistence type="inferred from homology"/>
<dbReference type="PIRSF" id="PIRSF000168">
    <property type="entry name" value="Acyl-CoA_oxidase"/>
    <property type="match status" value="1"/>
</dbReference>
<sequence length="580" mass="63506">MPDLAPRERTALAYDRLQLINDTVESPEKLADDPHLLASLHEWTGFVDPTLATLSAIHYNLFLGSLVDHSPDSRRSLDDFTSLRRTGTFLCTELEHGSDVAAIETRAVWDRATGGFVLHTPTSGAQKFMPTTSAIGGPKTAVVAARLIVEDRDEGVFLFLVPLRDENGPCAGVRTWVLPERMGTPVDHCLTAFDHYRLPREALLEGRHGELHPDGTLTSNLGNRRKRVLHSIQRVTAGKLSMSAAAVGASRAALTIAVRYAHARRTSGPRAGQTVPLAAHRSHIGRLLYRLTTAYAMTFLHRETVTRWANRTPENTEDVARLIAVSKSWITWQTRDITLECRERCGAQGLFTVNGLADLITSTEGTITAEGDNLVIALKAGAEMLFSRESPAAPQQHVEPSEHAMADPRFLRDLLAQAVSVWQDRARTSLRQGPSGAPVDRWNQASAAALKMVDAAARLHAADAFLDAAEQAVGPEARTLLRKLVLLFLLKEVSEHTGDLLAEGHLTIADVRSLPEVIEQTIADLTPHTMTLVEAFDLPAEILATIPIAHEDYTRRISALAHGGSRIPAQGRSWEPLRMT</sequence>
<dbReference type="SUPFAM" id="SSF56645">
    <property type="entry name" value="Acyl-CoA dehydrogenase NM domain-like"/>
    <property type="match status" value="1"/>
</dbReference>
<name>A0ABT6T7X1_9ACTN</name>
<keyword evidence="3" id="KW-0285">Flavoprotein</keyword>
<feature type="domain" description="Acyl-CoA oxidase C-alpha1" evidence="7">
    <location>
        <begin position="237"/>
        <end position="381"/>
    </location>
</feature>
<keyword evidence="5" id="KW-0560">Oxidoreductase</keyword>
<dbReference type="InterPro" id="IPR036250">
    <property type="entry name" value="AcylCo_DH-like_C"/>
</dbReference>
<comment type="cofactor">
    <cofactor evidence="1">
        <name>FAD</name>
        <dbReference type="ChEBI" id="CHEBI:57692"/>
    </cofactor>
</comment>
<dbReference type="Proteomes" id="UP001237105">
    <property type="component" value="Unassembled WGS sequence"/>
</dbReference>
<dbReference type="Pfam" id="PF22924">
    <property type="entry name" value="ACOX_C_alpha1"/>
    <property type="match status" value="1"/>
</dbReference>
<dbReference type="RefSeq" id="WP_282539540.1">
    <property type="nucleotide sequence ID" value="NZ_JASCIS010000060.1"/>
</dbReference>
<feature type="domain" description="Acyl-CoA oxidase C-terminal" evidence="6">
    <location>
        <begin position="438"/>
        <end position="543"/>
    </location>
</feature>
<reference evidence="8 9" key="1">
    <citation type="submission" date="2023-05" db="EMBL/GenBank/DDBJ databases">
        <title>Draft genome sequence of Streptomyces sp. B-S-A12 isolated from a cave soil in Thailand.</title>
        <authorList>
            <person name="Chamroensaksri N."/>
            <person name="Muangham S."/>
        </authorList>
    </citation>
    <scope>NUCLEOTIDE SEQUENCE [LARGE SCALE GENOMIC DNA]</scope>
    <source>
        <strain evidence="8 9">B-S-A12</strain>
    </source>
</reference>
<dbReference type="InterPro" id="IPR046373">
    <property type="entry name" value="Acyl-CoA_Oxase/DH_mid-dom_sf"/>
</dbReference>
<dbReference type="SUPFAM" id="SSF47203">
    <property type="entry name" value="Acyl-CoA dehydrogenase C-terminal domain-like"/>
    <property type="match status" value="2"/>
</dbReference>
<dbReference type="InterPro" id="IPR009100">
    <property type="entry name" value="AcylCoA_DH/oxidase_NM_dom_sf"/>
</dbReference>
<dbReference type="EMBL" id="JASCIS010000060">
    <property type="protein sequence ID" value="MDI3423706.1"/>
    <property type="molecule type" value="Genomic_DNA"/>
</dbReference>
<dbReference type="Gene3D" id="1.20.140.10">
    <property type="entry name" value="Butyryl-CoA Dehydrogenase, subunit A, domain 3"/>
    <property type="match status" value="2"/>
</dbReference>